<dbReference type="STRING" id="1817756.A2140_04825"/>
<dbReference type="Gene3D" id="1.25.40.10">
    <property type="entry name" value="Tetratricopeptide repeat domain"/>
    <property type="match status" value="1"/>
</dbReference>
<evidence type="ECO:0000256" key="1">
    <source>
        <dbReference type="ARBA" id="ARBA00001947"/>
    </source>
</evidence>
<keyword evidence="6" id="KW-0378">Hydrolase</keyword>
<organism evidence="10 11">
    <name type="scientific">Candidatus Muproteobacteria bacterium RBG_16_62_13</name>
    <dbReference type="NCBI Taxonomy" id="1817756"/>
    <lineage>
        <taxon>Bacteria</taxon>
        <taxon>Pseudomonadati</taxon>
        <taxon>Pseudomonadota</taxon>
        <taxon>Candidatus Muproteobacteria</taxon>
    </lineage>
</organism>
<evidence type="ECO:0000256" key="3">
    <source>
        <dbReference type="ARBA" id="ARBA00022723"/>
    </source>
</evidence>
<dbReference type="CDD" id="cd07333">
    <property type="entry name" value="M48C_bepA_like"/>
    <property type="match status" value="1"/>
</dbReference>
<dbReference type="Proteomes" id="UP000178379">
    <property type="component" value="Unassembled WGS sequence"/>
</dbReference>
<feature type="domain" description="Peptidase M48" evidence="9">
    <location>
        <begin position="73"/>
        <end position="261"/>
    </location>
</feature>
<keyword evidence="3" id="KW-0479">Metal-binding</keyword>
<dbReference type="SUPFAM" id="SSF48452">
    <property type="entry name" value="TPR-like"/>
    <property type="match status" value="1"/>
</dbReference>
<evidence type="ECO:0000256" key="5">
    <source>
        <dbReference type="ARBA" id="ARBA00022764"/>
    </source>
</evidence>
<dbReference type="GO" id="GO:0004222">
    <property type="term" value="F:metalloendopeptidase activity"/>
    <property type="evidence" value="ECO:0007669"/>
    <property type="project" value="InterPro"/>
</dbReference>
<dbReference type="Pfam" id="PF01435">
    <property type="entry name" value="Peptidase_M48"/>
    <property type="match status" value="1"/>
</dbReference>
<dbReference type="AlphaFoldDB" id="A0A1F6T9A5"/>
<dbReference type="EMBL" id="MFSQ01000004">
    <property type="protein sequence ID" value="OGI41649.1"/>
    <property type="molecule type" value="Genomic_DNA"/>
</dbReference>
<dbReference type="GO" id="GO:0051603">
    <property type="term" value="P:proteolysis involved in protein catabolic process"/>
    <property type="evidence" value="ECO:0007669"/>
    <property type="project" value="TreeGrafter"/>
</dbReference>
<dbReference type="GO" id="GO:0046872">
    <property type="term" value="F:metal ion binding"/>
    <property type="evidence" value="ECO:0007669"/>
    <property type="project" value="UniProtKB-KW"/>
</dbReference>
<comment type="caution">
    <text evidence="10">The sequence shown here is derived from an EMBL/GenBank/DDBJ whole genome shotgun (WGS) entry which is preliminary data.</text>
</comment>
<reference evidence="10 11" key="1">
    <citation type="journal article" date="2016" name="Nat. Commun.">
        <title>Thousands of microbial genomes shed light on interconnected biogeochemical processes in an aquifer system.</title>
        <authorList>
            <person name="Anantharaman K."/>
            <person name="Brown C.T."/>
            <person name="Hug L.A."/>
            <person name="Sharon I."/>
            <person name="Castelle C.J."/>
            <person name="Probst A.J."/>
            <person name="Thomas B.C."/>
            <person name="Singh A."/>
            <person name="Wilkins M.J."/>
            <person name="Karaoz U."/>
            <person name="Brodie E.L."/>
            <person name="Williams K.H."/>
            <person name="Hubbard S.S."/>
            <person name="Banfield J.F."/>
        </authorList>
    </citation>
    <scope>NUCLEOTIDE SEQUENCE [LARGE SCALE GENOMIC DNA]</scope>
</reference>
<dbReference type="PROSITE" id="PS51257">
    <property type="entry name" value="PROKAR_LIPOPROTEIN"/>
    <property type="match status" value="1"/>
</dbReference>
<dbReference type="HAMAP" id="MF_00997">
    <property type="entry name" value="Protease_BepA"/>
    <property type="match status" value="1"/>
</dbReference>
<evidence type="ECO:0000256" key="2">
    <source>
        <dbReference type="ARBA" id="ARBA00022670"/>
    </source>
</evidence>
<name>A0A1F6T9A5_9PROT</name>
<evidence type="ECO:0000256" key="7">
    <source>
        <dbReference type="ARBA" id="ARBA00022833"/>
    </source>
</evidence>
<keyword evidence="4" id="KW-0732">Signal</keyword>
<accession>A0A1F6T9A5</accession>
<evidence type="ECO:0000313" key="10">
    <source>
        <dbReference type="EMBL" id="OGI41649.1"/>
    </source>
</evidence>
<protein>
    <recommendedName>
        <fullName evidence="9">Peptidase M48 domain-containing protein</fullName>
    </recommendedName>
</protein>
<evidence type="ECO:0000313" key="11">
    <source>
        <dbReference type="Proteomes" id="UP000178379"/>
    </source>
</evidence>
<evidence type="ECO:0000256" key="6">
    <source>
        <dbReference type="ARBA" id="ARBA00022801"/>
    </source>
</evidence>
<dbReference type="PANTHER" id="PTHR22726:SF1">
    <property type="entry name" value="METALLOENDOPEPTIDASE OMA1, MITOCHONDRIAL"/>
    <property type="match status" value="1"/>
</dbReference>
<keyword evidence="7" id="KW-0862">Zinc</keyword>
<dbReference type="PANTHER" id="PTHR22726">
    <property type="entry name" value="METALLOENDOPEPTIDASE OMA1"/>
    <property type="match status" value="1"/>
</dbReference>
<dbReference type="InterPro" id="IPR030873">
    <property type="entry name" value="Protease_BepA"/>
</dbReference>
<proteinExistence type="inferred from homology"/>
<dbReference type="InterPro" id="IPR001915">
    <property type="entry name" value="Peptidase_M48"/>
</dbReference>
<keyword evidence="5" id="KW-0574">Periplasm</keyword>
<dbReference type="InterPro" id="IPR051156">
    <property type="entry name" value="Mito/Outer_Membr_Metalloprot"/>
</dbReference>
<evidence type="ECO:0000256" key="8">
    <source>
        <dbReference type="ARBA" id="ARBA00023049"/>
    </source>
</evidence>
<dbReference type="Gene3D" id="3.30.2010.10">
    <property type="entry name" value="Metalloproteases ('zincins'), catalytic domain"/>
    <property type="match status" value="1"/>
</dbReference>
<gene>
    <name evidence="10" type="ORF">A2140_04825</name>
</gene>
<keyword evidence="2" id="KW-0645">Protease</keyword>
<comment type="cofactor">
    <cofactor evidence="1">
        <name>Zn(2+)</name>
        <dbReference type="ChEBI" id="CHEBI:29105"/>
    </cofactor>
</comment>
<evidence type="ECO:0000259" key="9">
    <source>
        <dbReference type="Pfam" id="PF01435"/>
    </source>
</evidence>
<keyword evidence="8" id="KW-0482">Metalloprotease</keyword>
<evidence type="ECO:0000256" key="4">
    <source>
        <dbReference type="ARBA" id="ARBA00022729"/>
    </source>
</evidence>
<sequence>MPSLKQSLRALSLLMGAIACLAVGVAPLRADVSLPDLGDASAATLSPAQERKLGEDFMRRARHSLAFVDDPLLSEYIQSLGLRLVAASENPAQRFRFFLIQDPSINAFAVPGGFIGVNTGLLLAVHSEAELASVLAHETAHITQRHIPRLIADSERVSLPAMAAILASILIAGSGRQGGEAGIALTTATLAQRGLNYTRSFEEEADRVGMGILARGGFDPGAMPSFFERLQNLNRHNDTSLPEFLRTHPVTSNRIADARNLATRHPARRRADSSEFHHARARLRAFAPGTIHEIVRGFRENLAQRKYADLNAERYGYAYALLRAGDQARARETAGQLAQQAPRHLAYRILQADIEMAAGRYSEALAIFKLAQQQHPRSAALTRYHASAQLKARRPAETYALLKPLIRQGSDDPTLHHLFGTAAGELGRKTEAHQALSEYRYLSGDLPGAIQQLQIAARQAGNNFYLISSIEARIASIRDEIALQQKNP</sequence>
<dbReference type="GO" id="GO:0016020">
    <property type="term" value="C:membrane"/>
    <property type="evidence" value="ECO:0007669"/>
    <property type="project" value="InterPro"/>
</dbReference>
<dbReference type="InterPro" id="IPR011990">
    <property type="entry name" value="TPR-like_helical_dom_sf"/>
</dbReference>